<keyword evidence="3" id="KW-0731">Sigma factor</keyword>
<sequence>MDQFTAQDDLGHLIKKHDQEAFHELYRTSFNKLQQYAMRYLYDWDDAEDLVQDAFLSLWSHPERYNETQPVFYYLLGIVKNNCLNYLRSLNIQYKHQDKIIEAMLFSTIEDPEIDEDIHERLEYILNSLPEKQREVLLLHVVEKKKVREIAEEMDIAETTVKTHFQRALSILRNNLKFILFGI</sequence>
<dbReference type="InterPro" id="IPR013325">
    <property type="entry name" value="RNA_pol_sigma_r2"/>
</dbReference>
<evidence type="ECO:0000313" key="7">
    <source>
        <dbReference type="Proteomes" id="UP000283589"/>
    </source>
</evidence>
<dbReference type="SUPFAM" id="SSF88946">
    <property type="entry name" value="Sigma2 domain of RNA polymerase sigma factors"/>
    <property type="match status" value="1"/>
</dbReference>
<dbReference type="GO" id="GO:0016987">
    <property type="term" value="F:sigma factor activity"/>
    <property type="evidence" value="ECO:0007669"/>
    <property type="project" value="UniProtKB-KW"/>
</dbReference>
<dbReference type="Pfam" id="PF04542">
    <property type="entry name" value="Sigma70_r2"/>
    <property type="match status" value="1"/>
</dbReference>
<feature type="domain" description="HTH luxR-type" evidence="5">
    <location>
        <begin position="126"/>
        <end position="182"/>
    </location>
</feature>
<keyword evidence="2" id="KW-0805">Transcription regulation</keyword>
<evidence type="ECO:0000256" key="4">
    <source>
        <dbReference type="ARBA" id="ARBA00023163"/>
    </source>
</evidence>
<dbReference type="InterPro" id="IPR000792">
    <property type="entry name" value="Tscrpt_reg_LuxR_C"/>
</dbReference>
<evidence type="ECO:0000259" key="5">
    <source>
        <dbReference type="SMART" id="SM00421"/>
    </source>
</evidence>
<dbReference type="NCBIfam" id="TIGR02985">
    <property type="entry name" value="Sig70_bacteroi1"/>
    <property type="match status" value="1"/>
</dbReference>
<dbReference type="Pfam" id="PF08281">
    <property type="entry name" value="Sigma70_r4_2"/>
    <property type="match status" value="1"/>
</dbReference>
<dbReference type="RefSeq" id="WP_118260395.1">
    <property type="nucleotide sequence ID" value="NZ_CALBWO010000071.1"/>
</dbReference>
<evidence type="ECO:0000256" key="2">
    <source>
        <dbReference type="ARBA" id="ARBA00023015"/>
    </source>
</evidence>
<keyword evidence="4" id="KW-0804">Transcription</keyword>
<dbReference type="InterPro" id="IPR036388">
    <property type="entry name" value="WH-like_DNA-bd_sf"/>
</dbReference>
<reference evidence="6 7" key="1">
    <citation type="submission" date="2018-08" db="EMBL/GenBank/DDBJ databases">
        <title>A genome reference for cultivated species of the human gut microbiota.</title>
        <authorList>
            <person name="Zou Y."/>
            <person name="Xue W."/>
            <person name="Luo G."/>
        </authorList>
    </citation>
    <scope>NUCLEOTIDE SEQUENCE [LARGE SCALE GENOMIC DNA]</scope>
    <source>
        <strain evidence="6 7">AF14-49</strain>
    </source>
</reference>
<evidence type="ECO:0000313" key="6">
    <source>
        <dbReference type="EMBL" id="RGV33755.1"/>
    </source>
</evidence>
<organism evidence="6 7">
    <name type="scientific">Butyricimonas virosa</name>
    <dbReference type="NCBI Taxonomy" id="544645"/>
    <lineage>
        <taxon>Bacteria</taxon>
        <taxon>Pseudomonadati</taxon>
        <taxon>Bacteroidota</taxon>
        <taxon>Bacteroidia</taxon>
        <taxon>Bacteroidales</taxon>
        <taxon>Odoribacteraceae</taxon>
        <taxon>Butyricimonas</taxon>
    </lineage>
</organism>
<dbReference type="InterPro" id="IPR013249">
    <property type="entry name" value="RNA_pol_sigma70_r4_t2"/>
</dbReference>
<name>A0A412X0T8_9BACT</name>
<dbReference type="GO" id="GO:0003677">
    <property type="term" value="F:DNA binding"/>
    <property type="evidence" value="ECO:0007669"/>
    <property type="project" value="InterPro"/>
</dbReference>
<dbReference type="InterPro" id="IPR014327">
    <property type="entry name" value="RNA_pol_sigma70_bacteroid"/>
</dbReference>
<dbReference type="PANTHER" id="PTHR43133">
    <property type="entry name" value="RNA POLYMERASE ECF-TYPE SIGMA FACTO"/>
    <property type="match status" value="1"/>
</dbReference>
<dbReference type="PANTHER" id="PTHR43133:SF46">
    <property type="entry name" value="RNA POLYMERASE SIGMA-70 FACTOR ECF SUBFAMILY"/>
    <property type="match status" value="1"/>
</dbReference>
<comment type="similarity">
    <text evidence="1">Belongs to the sigma-70 factor family. ECF subfamily.</text>
</comment>
<gene>
    <name evidence="6" type="ORF">DWW18_10160</name>
</gene>
<proteinExistence type="inferred from homology"/>
<dbReference type="Gene3D" id="1.10.1740.10">
    <property type="match status" value="1"/>
</dbReference>
<dbReference type="Proteomes" id="UP000283589">
    <property type="component" value="Unassembled WGS sequence"/>
</dbReference>
<dbReference type="InterPro" id="IPR013324">
    <property type="entry name" value="RNA_pol_sigma_r3/r4-like"/>
</dbReference>
<dbReference type="SUPFAM" id="SSF88659">
    <property type="entry name" value="Sigma3 and sigma4 domains of RNA polymerase sigma factors"/>
    <property type="match status" value="1"/>
</dbReference>
<dbReference type="InterPro" id="IPR014284">
    <property type="entry name" value="RNA_pol_sigma-70_dom"/>
</dbReference>
<dbReference type="STRING" id="1121130.GCA_000519105_01590"/>
<dbReference type="InterPro" id="IPR039425">
    <property type="entry name" value="RNA_pol_sigma-70-like"/>
</dbReference>
<protein>
    <submittedName>
        <fullName evidence="6">RNA polymerase sigma-70 factor</fullName>
    </submittedName>
</protein>
<evidence type="ECO:0000256" key="1">
    <source>
        <dbReference type="ARBA" id="ARBA00010641"/>
    </source>
</evidence>
<dbReference type="CDD" id="cd06171">
    <property type="entry name" value="Sigma70_r4"/>
    <property type="match status" value="1"/>
</dbReference>
<dbReference type="GO" id="GO:0006352">
    <property type="term" value="P:DNA-templated transcription initiation"/>
    <property type="evidence" value="ECO:0007669"/>
    <property type="project" value="InterPro"/>
</dbReference>
<evidence type="ECO:0000256" key="3">
    <source>
        <dbReference type="ARBA" id="ARBA00023082"/>
    </source>
</evidence>
<dbReference type="SMART" id="SM00421">
    <property type="entry name" value="HTH_LUXR"/>
    <property type="match status" value="1"/>
</dbReference>
<dbReference type="AlphaFoldDB" id="A0A412X0T8"/>
<dbReference type="InterPro" id="IPR007627">
    <property type="entry name" value="RNA_pol_sigma70_r2"/>
</dbReference>
<dbReference type="EMBL" id="QRZA01000011">
    <property type="protein sequence ID" value="RGV33755.1"/>
    <property type="molecule type" value="Genomic_DNA"/>
</dbReference>
<accession>A0A412X0T8</accession>
<dbReference type="Gene3D" id="1.10.10.10">
    <property type="entry name" value="Winged helix-like DNA-binding domain superfamily/Winged helix DNA-binding domain"/>
    <property type="match status" value="1"/>
</dbReference>
<comment type="caution">
    <text evidence="6">The sequence shown here is derived from an EMBL/GenBank/DDBJ whole genome shotgun (WGS) entry which is preliminary data.</text>
</comment>
<dbReference type="NCBIfam" id="TIGR02937">
    <property type="entry name" value="sigma70-ECF"/>
    <property type="match status" value="1"/>
</dbReference>